<evidence type="ECO:0000313" key="1">
    <source>
        <dbReference type="EMBL" id="PLB42648.1"/>
    </source>
</evidence>
<dbReference type="EMBL" id="KZ559117">
    <property type="protein sequence ID" value="PLB42648.1"/>
    <property type="molecule type" value="Genomic_DNA"/>
</dbReference>
<dbReference type="RefSeq" id="XP_024676660.1">
    <property type="nucleotide sequence ID" value="XM_024818718.1"/>
</dbReference>
<dbReference type="PANTHER" id="PTHR38115:SF1">
    <property type="entry name" value="LIPOCALIN-LIKE DOMAIN-CONTAINING PROTEIN"/>
    <property type="match status" value="1"/>
</dbReference>
<gene>
    <name evidence="1" type="ORF">BDW47DRAFT_3086</name>
</gene>
<dbReference type="OrthoDB" id="425354at2759"/>
<dbReference type="InterPro" id="IPR053037">
    <property type="entry name" value="Pericyclase_pydY-like"/>
</dbReference>
<name>A0A2I2FPU2_ASPCN</name>
<keyword evidence="2" id="KW-1185">Reference proteome</keyword>
<organism evidence="1 2">
    <name type="scientific">Aspergillus candidus</name>
    <dbReference type="NCBI Taxonomy" id="41067"/>
    <lineage>
        <taxon>Eukaryota</taxon>
        <taxon>Fungi</taxon>
        <taxon>Dikarya</taxon>
        <taxon>Ascomycota</taxon>
        <taxon>Pezizomycotina</taxon>
        <taxon>Eurotiomycetes</taxon>
        <taxon>Eurotiomycetidae</taxon>
        <taxon>Eurotiales</taxon>
        <taxon>Aspergillaceae</taxon>
        <taxon>Aspergillus</taxon>
        <taxon>Aspergillus subgen. Circumdati</taxon>
    </lineage>
</organism>
<dbReference type="AlphaFoldDB" id="A0A2I2FPU2"/>
<sequence length="213" mass="23573">MDRFVKLQSLNWFLRQALKHMTITFTITESATATTPATEDSIPPSSLQVDVVHTATGGITGTTEKRTLDWKPHVHHDYVYKTLTVRSRLIAGEMDSDGRVRPAVQLHGAYRDRGQVREFLNGKVSADGKEGEGFLVEESGCAPLEDGAALGCWVHTVSCSEESGWMVEQIWGFEMIDGERYHTRRGVVADQHGDFALARAVCRWQGPVGVTGE</sequence>
<protein>
    <submittedName>
        <fullName evidence="1">Uncharacterized protein</fullName>
    </submittedName>
</protein>
<dbReference type="GeneID" id="36525878"/>
<reference evidence="1 2" key="1">
    <citation type="submission" date="2017-12" db="EMBL/GenBank/DDBJ databases">
        <authorList>
            <consortium name="DOE Joint Genome Institute"/>
            <person name="Haridas S."/>
            <person name="Kjaerbolling I."/>
            <person name="Vesth T.C."/>
            <person name="Frisvad J.C."/>
            <person name="Nybo J.L."/>
            <person name="Theobald S."/>
            <person name="Kuo A."/>
            <person name="Bowyer P."/>
            <person name="Matsuda Y."/>
            <person name="Mondo S."/>
            <person name="Lyhne E.K."/>
            <person name="Kogle M.E."/>
            <person name="Clum A."/>
            <person name="Lipzen A."/>
            <person name="Salamov A."/>
            <person name="Ngan C.Y."/>
            <person name="Daum C."/>
            <person name="Chiniquy J."/>
            <person name="Barry K."/>
            <person name="LaButti K."/>
            <person name="Simmons B.A."/>
            <person name="Magnuson J.K."/>
            <person name="Mortensen U.H."/>
            <person name="Larsen T.O."/>
            <person name="Grigoriev I.V."/>
            <person name="Baker S.E."/>
            <person name="Andersen M.R."/>
            <person name="Nordberg H.P."/>
            <person name="Cantor M.N."/>
            <person name="Hua S.X."/>
        </authorList>
    </citation>
    <scope>NUCLEOTIDE SEQUENCE [LARGE SCALE GENOMIC DNA]</scope>
    <source>
        <strain evidence="1 2">CBS 102.13</strain>
    </source>
</reference>
<proteinExistence type="predicted"/>
<evidence type="ECO:0000313" key="2">
    <source>
        <dbReference type="Proteomes" id="UP000234585"/>
    </source>
</evidence>
<dbReference type="Proteomes" id="UP000234585">
    <property type="component" value="Unassembled WGS sequence"/>
</dbReference>
<accession>A0A2I2FPU2</accession>
<dbReference type="PANTHER" id="PTHR38115">
    <property type="entry name" value="LIPOCALIN-LIKE DOMAIN-CONTAINING PROTEIN"/>
    <property type="match status" value="1"/>
</dbReference>